<dbReference type="Proteomes" id="UP000630445">
    <property type="component" value="Unassembled WGS sequence"/>
</dbReference>
<protein>
    <submittedName>
        <fullName evidence="1">Uncharacterized protein</fullName>
    </submittedName>
</protein>
<dbReference type="AlphaFoldDB" id="A0A8H6UID5"/>
<organism evidence="1 3">
    <name type="scientific">Aspergillus hiratsukae</name>
    <dbReference type="NCBI Taxonomy" id="1194566"/>
    <lineage>
        <taxon>Eukaryota</taxon>
        <taxon>Fungi</taxon>
        <taxon>Dikarya</taxon>
        <taxon>Ascomycota</taxon>
        <taxon>Pezizomycotina</taxon>
        <taxon>Eurotiomycetes</taxon>
        <taxon>Eurotiomycetidae</taxon>
        <taxon>Eurotiales</taxon>
        <taxon>Aspergillaceae</taxon>
        <taxon>Aspergillus</taxon>
        <taxon>Aspergillus subgen. Fumigati</taxon>
    </lineage>
</organism>
<evidence type="ECO:0000313" key="1">
    <source>
        <dbReference type="EMBL" id="KAF7128804.1"/>
    </source>
</evidence>
<evidence type="ECO:0000313" key="3">
    <source>
        <dbReference type="Proteomes" id="UP000630445"/>
    </source>
</evidence>
<comment type="caution">
    <text evidence="1">The sequence shown here is derived from an EMBL/GenBank/DDBJ whole genome shotgun (WGS) entry which is preliminary data.</text>
</comment>
<proteinExistence type="predicted"/>
<reference evidence="1" key="1">
    <citation type="submission" date="2020-06" db="EMBL/GenBank/DDBJ databases">
        <title>Draft genome sequences of strains closely related to Aspergillus parafelis and Aspergillus hiratsukae.</title>
        <authorList>
            <person name="Dos Santos R.A.C."/>
            <person name="Rivero-Menendez O."/>
            <person name="Steenwyk J.L."/>
            <person name="Mead M.E."/>
            <person name="Goldman G.H."/>
            <person name="Alastruey-Izquierdo A."/>
            <person name="Rokas A."/>
        </authorList>
    </citation>
    <scope>NUCLEOTIDE SEQUENCE</scope>
    <source>
        <strain evidence="1">CNM-CM5793</strain>
        <strain evidence="2">CNM-CM6106</strain>
    </source>
</reference>
<dbReference type="EMBL" id="JACBAD010001897">
    <property type="protein sequence ID" value="KAF7128804.1"/>
    <property type="molecule type" value="Genomic_DNA"/>
</dbReference>
<dbReference type="OrthoDB" id="4468957at2759"/>
<evidence type="ECO:0000313" key="2">
    <source>
        <dbReference type="EMBL" id="KAF7168540.1"/>
    </source>
</evidence>
<name>A0A8H6UID5_9EURO</name>
<dbReference type="EMBL" id="JACBAF010002074">
    <property type="protein sequence ID" value="KAF7168540.1"/>
    <property type="molecule type" value="Genomic_DNA"/>
</dbReference>
<keyword evidence="3" id="KW-1185">Reference proteome</keyword>
<sequence>MMSSIPNIPPHSLECVGKTEPIKLDDLLNSIGIDFCDGHLEPRLRSSEDKSVNVVYVVGTANKDKLKNMDIDMQAKLDSVRNIINDNKLEASINFLGTYGLEVSSGQPPQPVGFEEGIRGAAGKTGRIGNGYLAIQRLLRQEEQGLKIPEGLEDAIKNADVHIFGGQEASADLQAKQPYEPNYIAYYLATESPLELSQRYSMAKTPGLQVVVEAVKEAIKRNVNKYEGRDDWTGGKVLVDWGLATKDSDWHWELGPKGTNRFTWVNMGYKGLRLPIQWFEQAVPQLASMPGLLENNCEALLKAINCMALLRLVDHKSGGPFMRLLDSHLEDEEAEEVTSKMYNLIRPFYPLEEPEYTHHRKALEEGLEYKATGRERGPDESDEMYLDRMGRFNSWPARSTAAEAKWTWRAQVVIRAMKLVHETITEVSGEGIVPFRPEDFYLYSWICLREGEGLRAWDYGRRYPPSPPEELPIAKKAEWYYSAAERDQGRILAQWHAGKELQHISGQMTLDNLLPREKILAVWKRVPEGWRHPVQVPEQGA</sequence>
<accession>A0A8H6UID5</accession>
<dbReference type="Proteomes" id="UP000662466">
    <property type="component" value="Unassembled WGS sequence"/>
</dbReference>
<gene>
    <name evidence="1" type="ORF">CNMCM5793_003713</name>
    <name evidence="2" type="ORF">CNMCM6106_003678</name>
</gene>